<dbReference type="SUPFAM" id="SSF49785">
    <property type="entry name" value="Galactose-binding domain-like"/>
    <property type="match status" value="3"/>
</dbReference>
<dbReference type="CDD" id="cd16143">
    <property type="entry name" value="ARS_like"/>
    <property type="match status" value="1"/>
</dbReference>
<evidence type="ECO:0000259" key="8">
    <source>
        <dbReference type="PROSITE" id="PS51175"/>
    </source>
</evidence>
<dbReference type="PROSITE" id="PS00149">
    <property type="entry name" value="SULFATASE_2"/>
    <property type="match status" value="1"/>
</dbReference>
<evidence type="ECO:0000256" key="1">
    <source>
        <dbReference type="ARBA" id="ARBA00008779"/>
    </source>
</evidence>
<dbReference type="Pfam" id="PF18962">
    <property type="entry name" value="Por_Secre_tail"/>
    <property type="match status" value="1"/>
</dbReference>
<dbReference type="RefSeq" id="WP_263051534.1">
    <property type="nucleotide sequence ID" value="NZ_CP106735.1"/>
</dbReference>
<dbReference type="Pfam" id="PF02368">
    <property type="entry name" value="Big_2"/>
    <property type="match status" value="1"/>
</dbReference>
<name>A0ABY6D3W2_9BACT</name>
<dbReference type="Gene3D" id="2.60.40.1080">
    <property type="match status" value="1"/>
</dbReference>
<evidence type="ECO:0000256" key="6">
    <source>
        <dbReference type="SAM" id="SignalP"/>
    </source>
</evidence>
<keyword evidence="10" id="KW-1185">Reference proteome</keyword>
<dbReference type="PROSITE" id="PS00523">
    <property type="entry name" value="SULFATASE_1"/>
    <property type="match status" value="1"/>
</dbReference>
<dbReference type="Gene3D" id="2.60.120.260">
    <property type="entry name" value="Galactose-binding domain-like"/>
    <property type="match status" value="3"/>
</dbReference>
<sequence length="1102" mass="117185">MNARKYGNILSLIIFCVTLSLTSFSQDQPNIIYILTDDLGYGDISAYYENGKINTPNIDGLATEGMMFTNAHTTSSVCTPTRYSILTGRYNWRTELKESVLDGESESLIPNDRQTVASMLQDNGYSTAFIGKWHLGWDWAMSGGAIDFSQPLTNGPNDLGFDHAFGHCGSLDMAPYVYVENGMPTSIPTKYTQGSGQGSWRNGLTADDFVHEEVTPNFINLAINYVAENANGDEPFFLYLPLPSPHTPILPTEEFLGVSGLNNLYPDFVIMVDDYIGRLLDQVEASGIEDNTLIIFTADNGCSPKAGFAQLAGQGHDPSGIFRGMKSDIYEGGHRVPFIAKWPDKIQAGQVSDELISTADLMATCADIVGYNLLDDEGEDSYSMMPLFENNPGAYSREAAVTHSIDGEFAIQKGDWKLIMCPGSGGWSYPTSAQTDGLPAIQLYNLNDDPSETNNLEATEVAKVAELKELLIKYILEGRSTPGAIQENDPIGFVWTQIDFIYEGTVNVALNGTASQSSTDYGGDASRAIDGNTNGTYNQGSVTHTNAEDNPWWQVDLGEEADIDNIVIYNRSDACCVDRLSDFTITISDNSNNVVHTRAVTGYPNPSSRFVVGGVTGRYVRITSNLSWALTLAEVEVYESESSGVAVTGVSLAPSSTSLAVGNSQQLTATVSPSNATDQSVSWSSSNTSVATVSSSGLVTAIGVGSATISATTNDGSFTDNCSVTVTNESAGDNLALSGTASQSSIDYGGDASRAIDGNTNGKYTGGSVTHTAAEANPWWEVDLGVEASIEDIVIYNRTDACCIDRLTDFTITVSDNSSNVVYSNAVTSYPNPSSTFNVGGITGRYVRITSNLSWALNIAEVEVYGSVGSNPAINTITIQENETGFCSVEGGVHSNNAGYTGDGFANTSNVLGNGVNWEISGAAGDYTFSWRYASTNSRPGDLLVSGATVANNVLSSASGSWSSWITVSTTVTLGAGVKTVRLEATSASGLGNIDYMEVTGPDAAVSGCTSGARVGGSDVLSEVSASVFNIYPNPVEGQLNIKLEKGEHAHYHVLNTSGQVVMTGHISNGAATVDLNDFKKGIYLIKVTGESTSQIRKVIKK</sequence>
<comment type="similarity">
    <text evidence="1">Belongs to the sulfatase family.</text>
</comment>
<dbReference type="Pfam" id="PF00884">
    <property type="entry name" value="Sulfatase"/>
    <property type="match status" value="1"/>
</dbReference>
<keyword evidence="2" id="KW-0479">Metal-binding</keyword>
<dbReference type="Pfam" id="PF03422">
    <property type="entry name" value="CBM_6"/>
    <property type="match status" value="1"/>
</dbReference>
<feature type="domain" description="F5/8 type C" evidence="7">
    <location>
        <begin position="719"/>
        <end position="867"/>
    </location>
</feature>
<feature type="chain" id="PRO_5045425896" evidence="6">
    <location>
        <begin position="26"/>
        <end position="1102"/>
    </location>
</feature>
<dbReference type="PANTHER" id="PTHR42693:SF53">
    <property type="entry name" value="ENDO-4-O-SULFATASE"/>
    <property type="match status" value="1"/>
</dbReference>
<dbReference type="Gene3D" id="3.40.720.10">
    <property type="entry name" value="Alkaline Phosphatase, subunit A"/>
    <property type="match status" value="1"/>
</dbReference>
<keyword evidence="3" id="KW-0378">Hydrolase</keyword>
<dbReference type="SMART" id="SM00635">
    <property type="entry name" value="BID_2"/>
    <property type="match status" value="1"/>
</dbReference>
<dbReference type="NCBIfam" id="TIGR04183">
    <property type="entry name" value="Por_Secre_tail"/>
    <property type="match status" value="1"/>
</dbReference>
<dbReference type="InterPro" id="IPR008964">
    <property type="entry name" value="Invasin/intimin_cell_adhesion"/>
</dbReference>
<dbReference type="InterPro" id="IPR024607">
    <property type="entry name" value="Sulfatase_CS"/>
</dbReference>
<proteinExistence type="inferred from homology"/>
<organism evidence="9 10">
    <name type="scientific">Reichenbachiella carrageenanivorans</name>
    <dbReference type="NCBI Taxonomy" id="2979869"/>
    <lineage>
        <taxon>Bacteria</taxon>
        <taxon>Pseudomonadati</taxon>
        <taxon>Bacteroidota</taxon>
        <taxon>Cytophagia</taxon>
        <taxon>Cytophagales</taxon>
        <taxon>Reichenbachiellaceae</taxon>
        <taxon>Reichenbachiella</taxon>
    </lineage>
</organism>
<dbReference type="InterPro" id="IPR006585">
    <property type="entry name" value="FTP1"/>
</dbReference>
<evidence type="ECO:0000256" key="2">
    <source>
        <dbReference type="ARBA" id="ARBA00022723"/>
    </source>
</evidence>
<feature type="domain" description="F5/8 type C" evidence="7">
    <location>
        <begin position="494"/>
        <end position="640"/>
    </location>
</feature>
<protein>
    <submittedName>
        <fullName evidence="9">Sulfatase-like hydrolase/transferase</fullName>
    </submittedName>
</protein>
<evidence type="ECO:0000256" key="5">
    <source>
        <dbReference type="ARBA" id="ARBA00023157"/>
    </source>
</evidence>
<evidence type="ECO:0000256" key="3">
    <source>
        <dbReference type="ARBA" id="ARBA00022801"/>
    </source>
</evidence>
<dbReference type="PANTHER" id="PTHR42693">
    <property type="entry name" value="ARYLSULFATASE FAMILY MEMBER"/>
    <property type="match status" value="1"/>
</dbReference>
<dbReference type="Gene3D" id="3.30.1120.10">
    <property type="match status" value="1"/>
</dbReference>
<dbReference type="Pfam" id="PF22633">
    <property type="entry name" value="F5_F8_type_C_2"/>
    <property type="match status" value="2"/>
</dbReference>
<dbReference type="InterPro" id="IPR003343">
    <property type="entry name" value="Big_2"/>
</dbReference>
<dbReference type="InterPro" id="IPR008979">
    <property type="entry name" value="Galactose-bd-like_sf"/>
</dbReference>
<accession>A0ABY6D3W2</accession>
<dbReference type="SMART" id="SM00607">
    <property type="entry name" value="FTP"/>
    <property type="match status" value="2"/>
</dbReference>
<evidence type="ECO:0000259" key="7">
    <source>
        <dbReference type="PROSITE" id="PS50022"/>
    </source>
</evidence>
<reference evidence="9" key="1">
    <citation type="submission" date="2022-10" db="EMBL/GenBank/DDBJ databases">
        <title>Comparative genomics and taxonomic characterization of three novel marine species of genus Reichenbachiella exhibiting antioxidant and polysaccharide degradation activities.</title>
        <authorList>
            <person name="Muhammad N."/>
            <person name="Lee Y.-J."/>
            <person name="Ko J."/>
            <person name="Kim S.-G."/>
        </authorList>
    </citation>
    <scope>NUCLEOTIDE SEQUENCE</scope>
    <source>
        <strain evidence="9">Wsw4-B4</strain>
    </source>
</reference>
<feature type="signal peptide" evidence="6">
    <location>
        <begin position="1"/>
        <end position="25"/>
    </location>
</feature>
<keyword evidence="5" id="KW-1015">Disulfide bond</keyword>
<dbReference type="InterPro" id="IPR050738">
    <property type="entry name" value="Sulfatase"/>
</dbReference>
<evidence type="ECO:0000313" key="9">
    <source>
        <dbReference type="EMBL" id="UXX79803.1"/>
    </source>
</evidence>
<dbReference type="InterPro" id="IPR026444">
    <property type="entry name" value="Secre_tail"/>
</dbReference>
<feature type="domain" description="CBM6" evidence="8">
    <location>
        <begin position="877"/>
        <end position="1000"/>
    </location>
</feature>
<gene>
    <name evidence="9" type="ORF">N7E81_01615</name>
</gene>
<dbReference type="PROSITE" id="PS50022">
    <property type="entry name" value="FA58C_3"/>
    <property type="match status" value="2"/>
</dbReference>
<dbReference type="Proteomes" id="UP001062165">
    <property type="component" value="Chromosome"/>
</dbReference>
<evidence type="ECO:0000256" key="4">
    <source>
        <dbReference type="ARBA" id="ARBA00022837"/>
    </source>
</evidence>
<dbReference type="SUPFAM" id="SSF53649">
    <property type="entry name" value="Alkaline phosphatase-like"/>
    <property type="match status" value="1"/>
</dbReference>
<dbReference type="EMBL" id="CP106735">
    <property type="protein sequence ID" value="UXX79803.1"/>
    <property type="molecule type" value="Genomic_DNA"/>
</dbReference>
<dbReference type="InterPro" id="IPR000917">
    <property type="entry name" value="Sulfatase_N"/>
</dbReference>
<evidence type="ECO:0000313" key="10">
    <source>
        <dbReference type="Proteomes" id="UP001062165"/>
    </source>
</evidence>
<dbReference type="InterPro" id="IPR017850">
    <property type="entry name" value="Alkaline_phosphatase_core_sf"/>
</dbReference>
<dbReference type="PROSITE" id="PS51175">
    <property type="entry name" value="CBM6"/>
    <property type="match status" value="1"/>
</dbReference>
<keyword evidence="6" id="KW-0732">Signal</keyword>
<dbReference type="SUPFAM" id="SSF49373">
    <property type="entry name" value="Invasin/intimin cell-adhesion fragments"/>
    <property type="match status" value="1"/>
</dbReference>
<dbReference type="InterPro" id="IPR000421">
    <property type="entry name" value="FA58C"/>
</dbReference>
<keyword evidence="4" id="KW-0106">Calcium</keyword>
<dbReference type="InterPro" id="IPR005084">
    <property type="entry name" value="CBM6"/>
</dbReference>